<accession>A0AAJ2JBT9</accession>
<dbReference type="InterPro" id="IPR029058">
    <property type="entry name" value="AB_hydrolase_fold"/>
</dbReference>
<dbReference type="SUPFAM" id="SSF53474">
    <property type="entry name" value="alpha/beta-Hydrolases"/>
    <property type="match status" value="1"/>
</dbReference>
<name>A0AAJ2JBT9_STEMA</name>
<evidence type="ECO:0000256" key="1">
    <source>
        <dbReference type="ARBA" id="ARBA00010040"/>
    </source>
</evidence>
<dbReference type="Pfam" id="PF07676">
    <property type="entry name" value="PD40"/>
    <property type="match status" value="2"/>
</dbReference>
<dbReference type="FunFam" id="3.40.50.1820:FF:000028">
    <property type="entry name" value="S9 family peptidase"/>
    <property type="match status" value="1"/>
</dbReference>
<feature type="domain" description="Peptidase S9 prolyl oligopeptidase catalytic" evidence="7">
    <location>
        <begin position="482"/>
        <end position="691"/>
    </location>
</feature>
<gene>
    <name evidence="8" type="ORF">ROV92_03485</name>
</gene>
<keyword evidence="5" id="KW-0720">Serine protease</keyword>
<dbReference type="Proteomes" id="UP001251948">
    <property type="component" value="Unassembled WGS sequence"/>
</dbReference>
<dbReference type="PANTHER" id="PTHR42776:SF13">
    <property type="entry name" value="DIPEPTIDYL-PEPTIDASE 5"/>
    <property type="match status" value="1"/>
</dbReference>
<reference evidence="8" key="1">
    <citation type="submission" date="2023-07" db="EMBL/GenBank/DDBJ databases">
        <title>Comparative genomics of clinical Stenotrophomonas maltophilia isolates reveals regions of diversity which correlate with colonization and persistence in vivo.</title>
        <authorList>
            <person name="Mcdaniel M.S."/>
            <person name="Swords W.E."/>
            <person name="Sumpter N.A."/>
            <person name="Lindgren N.R."/>
            <person name="Billiot C.E."/>
        </authorList>
    </citation>
    <scope>NUCLEOTIDE SEQUENCE</scope>
    <source>
        <strain evidence="8">Ism4</strain>
    </source>
</reference>
<feature type="signal peptide" evidence="6">
    <location>
        <begin position="1"/>
        <end position="20"/>
    </location>
</feature>
<dbReference type="InterPro" id="IPR011659">
    <property type="entry name" value="WD40"/>
</dbReference>
<evidence type="ECO:0000313" key="8">
    <source>
        <dbReference type="EMBL" id="MDT3467062.1"/>
    </source>
</evidence>
<dbReference type="Gene3D" id="3.40.50.1820">
    <property type="entry name" value="alpha/beta hydrolase"/>
    <property type="match status" value="1"/>
</dbReference>
<evidence type="ECO:0000256" key="3">
    <source>
        <dbReference type="ARBA" id="ARBA00022729"/>
    </source>
</evidence>
<keyword evidence="3 6" id="KW-0732">Signal</keyword>
<dbReference type="EMBL" id="JAVSKO010000001">
    <property type="protein sequence ID" value="MDT3467062.1"/>
    <property type="molecule type" value="Genomic_DNA"/>
</dbReference>
<dbReference type="EC" id="3.4.-.-" evidence="8"/>
<dbReference type="GO" id="GO:0006508">
    <property type="term" value="P:proteolysis"/>
    <property type="evidence" value="ECO:0007669"/>
    <property type="project" value="UniProtKB-KW"/>
</dbReference>
<dbReference type="Pfam" id="PF00326">
    <property type="entry name" value="Peptidase_S9"/>
    <property type="match status" value="1"/>
</dbReference>
<comment type="similarity">
    <text evidence="1">Belongs to the peptidase S9C family.</text>
</comment>
<comment type="caution">
    <text evidence="8">The sequence shown here is derived from an EMBL/GenBank/DDBJ whole genome shotgun (WGS) entry which is preliminary data.</text>
</comment>
<evidence type="ECO:0000256" key="5">
    <source>
        <dbReference type="ARBA" id="ARBA00022825"/>
    </source>
</evidence>
<feature type="chain" id="PRO_5042619830" evidence="6">
    <location>
        <begin position="21"/>
        <end position="692"/>
    </location>
</feature>
<sequence length="692" mass="74905">MKLRHALLPLSLLAALPSVAAARGLEVRDMVAMDRVSAPVLTADGSTVVFAKRSVDANLKASTALFARNLLTRDAAPPKQITPAGWNVNSASLSADGQTVYFLSGKNGSQQLYAQPLSGGTPRQLTDFAVDVDSYHVSPQDDRVLFSAGVFQACASDLACTAKKLKDNKDAKASGKVFDSLFVRHWDTWNDGRRNTLFVAPLPAAKAGPVKGASALSATIDGDAPSKPFGGNDDFVWSPDGASVVASIRVAGKQEPWSTNFDLYRFDAAGKQAPVNLTASNPAWDAGPVFSADGKTLFYRAMKRPGFEADRFGLMAMDLASGKTREIAPQWDRSAGGIAMSADGASIYTTADDLGEHPLFQIDVASGKATKLIGDGSVTAVDVAGNSVAITRNSLKSNDQVLVGLLPAAGQPIGELRALTPAAGDVLKDVSFGDYEQFEFKGWNNDTVHGYVVKPHNYQEGKSYPVAFLIHGGPQGSFGNGWSYRWNPQTYAGQGYAVVMIDFHGSTGYGQAFTDAISQHWGDRPLEDLQKGWDAALKKYSFLNGDKACALGASYGGFMVNWIAGNWNGPFKCLVNHDGVFDQRMMGYATEELWFTEWEQGGTPYQKAANYEKFNPVNHVADWKKPILVIHGQQDFRIPVEQGLAAFTAAQRQGIESKFLYFPDENHWVLKPNNSILWHDTVNAWLKQHIGE</sequence>
<evidence type="ECO:0000313" key="9">
    <source>
        <dbReference type="Proteomes" id="UP001251948"/>
    </source>
</evidence>
<dbReference type="RefSeq" id="WP_312560389.1">
    <property type="nucleotide sequence ID" value="NZ_JAVSKO010000001.1"/>
</dbReference>
<dbReference type="InterPro" id="IPR011042">
    <property type="entry name" value="6-blade_b-propeller_TolB-like"/>
</dbReference>
<dbReference type="GO" id="GO:0004252">
    <property type="term" value="F:serine-type endopeptidase activity"/>
    <property type="evidence" value="ECO:0007669"/>
    <property type="project" value="TreeGrafter"/>
</dbReference>
<keyword evidence="2" id="KW-0645">Protease</keyword>
<dbReference type="PANTHER" id="PTHR42776">
    <property type="entry name" value="SERINE PEPTIDASE S9 FAMILY MEMBER"/>
    <property type="match status" value="1"/>
</dbReference>
<keyword evidence="4 8" id="KW-0378">Hydrolase</keyword>
<evidence type="ECO:0000256" key="2">
    <source>
        <dbReference type="ARBA" id="ARBA00022670"/>
    </source>
</evidence>
<evidence type="ECO:0000256" key="4">
    <source>
        <dbReference type="ARBA" id="ARBA00022801"/>
    </source>
</evidence>
<dbReference type="SUPFAM" id="SSF69304">
    <property type="entry name" value="Tricorn protease N-terminal domain"/>
    <property type="match status" value="1"/>
</dbReference>
<dbReference type="Gene3D" id="2.120.10.30">
    <property type="entry name" value="TolB, C-terminal domain"/>
    <property type="match status" value="2"/>
</dbReference>
<evidence type="ECO:0000259" key="7">
    <source>
        <dbReference type="Pfam" id="PF00326"/>
    </source>
</evidence>
<proteinExistence type="inferred from homology"/>
<protein>
    <submittedName>
        <fullName evidence="8">S9 family peptidase</fullName>
        <ecNumber evidence="8">3.4.-.-</ecNumber>
    </submittedName>
</protein>
<organism evidence="8 9">
    <name type="scientific">Stenotrophomonas maltophilia</name>
    <name type="common">Pseudomonas maltophilia</name>
    <name type="synonym">Xanthomonas maltophilia</name>
    <dbReference type="NCBI Taxonomy" id="40324"/>
    <lineage>
        <taxon>Bacteria</taxon>
        <taxon>Pseudomonadati</taxon>
        <taxon>Pseudomonadota</taxon>
        <taxon>Gammaproteobacteria</taxon>
        <taxon>Lysobacterales</taxon>
        <taxon>Lysobacteraceae</taxon>
        <taxon>Stenotrophomonas</taxon>
        <taxon>Stenotrophomonas maltophilia group</taxon>
    </lineage>
</organism>
<dbReference type="AlphaFoldDB" id="A0AAJ2JBT9"/>
<dbReference type="InterPro" id="IPR001375">
    <property type="entry name" value="Peptidase_S9_cat"/>
</dbReference>
<evidence type="ECO:0000256" key="6">
    <source>
        <dbReference type="SAM" id="SignalP"/>
    </source>
</evidence>